<organism evidence="18 19">
    <name type="scientific">candidate division WOR-3 bacterium JGI_Cruoil_03_44_89</name>
    <dbReference type="NCBI Taxonomy" id="1973748"/>
    <lineage>
        <taxon>Bacteria</taxon>
        <taxon>Bacteria division WOR-3</taxon>
    </lineage>
</organism>
<evidence type="ECO:0000256" key="12">
    <source>
        <dbReference type="ARBA" id="ARBA00023014"/>
    </source>
</evidence>
<comment type="caution">
    <text evidence="18">The sequence shown here is derived from an EMBL/GenBank/DDBJ whole genome shotgun (WGS) entry which is preliminary data.</text>
</comment>
<keyword evidence="8 17" id="KW-0479">Metal-binding</keyword>
<proteinExistence type="inferred from homology"/>
<evidence type="ECO:0000256" key="2">
    <source>
        <dbReference type="ARBA" id="ARBA00004691"/>
    </source>
</evidence>
<gene>
    <name evidence="17" type="primary">queH</name>
    <name evidence="18" type="ORF">CH333_07280</name>
</gene>
<evidence type="ECO:0000256" key="13">
    <source>
        <dbReference type="ARBA" id="ARBA00023157"/>
    </source>
</evidence>
<evidence type="ECO:0000256" key="7">
    <source>
        <dbReference type="ARBA" id="ARBA00022694"/>
    </source>
</evidence>
<evidence type="ECO:0000256" key="15">
    <source>
        <dbReference type="ARBA" id="ARBA00031446"/>
    </source>
</evidence>
<dbReference type="Pfam" id="PF02677">
    <property type="entry name" value="QueH"/>
    <property type="match status" value="1"/>
</dbReference>
<evidence type="ECO:0000313" key="19">
    <source>
        <dbReference type="Proteomes" id="UP000215215"/>
    </source>
</evidence>
<keyword evidence="6 17" id="KW-0004">4Fe-4S</keyword>
<sequence length="175" mass="20512">MVLLHICCAPCATACVERLREDGYKVTGYFYNPNIQPLEEYEKRYREVIKLSELMVFELHAGNYDSLRWFEEIKGLEDEPEGGRRCEVCYRLRLEETAALAKKLGIGQFTTTLSVSPHKCFDKIRLIGEKLAQSYKLVFLPYDFKKKDGFKRSVELSRKYNLYRQNYCGCVFSKD</sequence>
<dbReference type="GO" id="GO:0046872">
    <property type="term" value="F:metal ion binding"/>
    <property type="evidence" value="ECO:0007669"/>
    <property type="project" value="UniProtKB-KW"/>
</dbReference>
<comment type="catalytic activity">
    <reaction evidence="16 17">
        <text>epoxyqueuosine(34) in tRNA + AH2 = queuosine(34) in tRNA + A + H2O</text>
        <dbReference type="Rhea" id="RHEA:32159"/>
        <dbReference type="Rhea" id="RHEA-COMP:18571"/>
        <dbReference type="Rhea" id="RHEA-COMP:18582"/>
        <dbReference type="ChEBI" id="CHEBI:13193"/>
        <dbReference type="ChEBI" id="CHEBI:15377"/>
        <dbReference type="ChEBI" id="CHEBI:17499"/>
        <dbReference type="ChEBI" id="CHEBI:194431"/>
        <dbReference type="ChEBI" id="CHEBI:194443"/>
        <dbReference type="EC" id="1.17.99.6"/>
    </reaction>
</comment>
<keyword evidence="11 17" id="KW-0408">Iron</keyword>
<evidence type="ECO:0000256" key="17">
    <source>
        <dbReference type="HAMAP-Rule" id="MF_02089"/>
    </source>
</evidence>
<evidence type="ECO:0000256" key="10">
    <source>
        <dbReference type="ARBA" id="ARBA00023002"/>
    </source>
</evidence>
<evidence type="ECO:0000256" key="9">
    <source>
        <dbReference type="ARBA" id="ARBA00022785"/>
    </source>
</evidence>
<protein>
    <recommendedName>
        <fullName evidence="5 17">Epoxyqueuosine reductase QueH</fullName>
        <ecNumber evidence="4 17">1.17.99.6</ecNumber>
    </recommendedName>
    <alternativeName>
        <fullName evidence="15 17">Queuosine biosynthesis protein QueH</fullName>
    </alternativeName>
</protein>
<dbReference type="InterPro" id="IPR003828">
    <property type="entry name" value="QueH"/>
</dbReference>
<dbReference type="EC" id="1.17.99.6" evidence="4 17"/>
<keyword evidence="9 17" id="KW-0671">Queuosine biosynthesis</keyword>
<dbReference type="PANTHER" id="PTHR36701">
    <property type="entry name" value="EPOXYQUEUOSINE REDUCTASE QUEH"/>
    <property type="match status" value="1"/>
</dbReference>
<dbReference type="GO" id="GO:0051539">
    <property type="term" value="F:4 iron, 4 sulfur cluster binding"/>
    <property type="evidence" value="ECO:0007669"/>
    <property type="project" value="UniProtKB-UniRule"/>
</dbReference>
<keyword evidence="7 17" id="KW-0819">tRNA processing</keyword>
<feature type="binding site" evidence="17">
    <location>
        <position position="89"/>
    </location>
    <ligand>
        <name>[4Fe-4S] cluster</name>
        <dbReference type="ChEBI" id="CHEBI:49883"/>
    </ligand>
</feature>
<evidence type="ECO:0000256" key="3">
    <source>
        <dbReference type="ARBA" id="ARBA00008207"/>
    </source>
</evidence>
<name>A0A235BQJ7_UNCW3</name>
<evidence type="ECO:0000256" key="5">
    <source>
        <dbReference type="ARBA" id="ARBA00016895"/>
    </source>
</evidence>
<feature type="binding site" evidence="17">
    <location>
        <position position="7"/>
    </location>
    <ligand>
        <name>[4Fe-4S] cluster</name>
        <dbReference type="ChEBI" id="CHEBI:49883"/>
    </ligand>
</feature>
<reference evidence="18 19" key="1">
    <citation type="submission" date="2017-07" db="EMBL/GenBank/DDBJ databases">
        <title>Recovery of genomes from metagenomes via a dereplication, aggregation, and scoring strategy.</title>
        <authorList>
            <person name="Sieber C.M."/>
            <person name="Probst A.J."/>
            <person name="Sharrar A."/>
            <person name="Thomas B.C."/>
            <person name="Hess M."/>
            <person name="Tringe S.G."/>
            <person name="Banfield J.F."/>
        </authorList>
    </citation>
    <scope>NUCLEOTIDE SEQUENCE [LARGE SCALE GENOMIC DNA]</scope>
    <source>
        <strain evidence="18">JGI_Cruoil_03_44_89</strain>
    </source>
</reference>
<dbReference type="AlphaFoldDB" id="A0A235BQJ7"/>
<dbReference type="HAMAP" id="MF_02089">
    <property type="entry name" value="QueH"/>
    <property type="match status" value="1"/>
</dbReference>
<dbReference type="Proteomes" id="UP000215215">
    <property type="component" value="Unassembled WGS sequence"/>
</dbReference>
<evidence type="ECO:0000256" key="14">
    <source>
        <dbReference type="ARBA" id="ARBA00023284"/>
    </source>
</evidence>
<evidence type="ECO:0000313" key="18">
    <source>
        <dbReference type="EMBL" id="OYD14753.1"/>
    </source>
</evidence>
<dbReference type="EMBL" id="NOZQ01000161">
    <property type="protein sequence ID" value="OYD14753.1"/>
    <property type="molecule type" value="Genomic_DNA"/>
</dbReference>
<keyword evidence="12 17" id="KW-0411">Iron-sulfur</keyword>
<evidence type="ECO:0000256" key="16">
    <source>
        <dbReference type="ARBA" id="ARBA00047415"/>
    </source>
</evidence>
<evidence type="ECO:0000256" key="4">
    <source>
        <dbReference type="ARBA" id="ARBA00012622"/>
    </source>
</evidence>
<comment type="function">
    <text evidence="1 17">Catalyzes the conversion of epoxyqueuosine (oQ) to queuosine (Q), which is a hypermodified base found in the wobble positions of tRNA(Asp), tRNA(Asn), tRNA(His) and tRNA(Tyr).</text>
</comment>
<evidence type="ECO:0000256" key="11">
    <source>
        <dbReference type="ARBA" id="ARBA00023004"/>
    </source>
</evidence>
<evidence type="ECO:0000256" key="6">
    <source>
        <dbReference type="ARBA" id="ARBA00022485"/>
    </source>
</evidence>
<keyword evidence="13 17" id="KW-1015">Disulfide bond</keyword>
<dbReference type="GO" id="GO:0008616">
    <property type="term" value="P:tRNA queuosine(34) biosynthetic process"/>
    <property type="evidence" value="ECO:0007669"/>
    <property type="project" value="UniProtKB-UniRule"/>
</dbReference>
<keyword evidence="14 17" id="KW-0676">Redox-active center</keyword>
<feature type="disulfide bond" description="Redox-active" evidence="17">
    <location>
        <begin position="168"/>
        <end position="170"/>
    </location>
</feature>
<feature type="binding site" evidence="17">
    <location>
        <position position="86"/>
    </location>
    <ligand>
        <name>[4Fe-4S] cluster</name>
        <dbReference type="ChEBI" id="CHEBI:49883"/>
    </ligand>
</feature>
<evidence type="ECO:0000256" key="1">
    <source>
        <dbReference type="ARBA" id="ARBA00002268"/>
    </source>
</evidence>
<comment type="pathway">
    <text evidence="2 17">tRNA modification; tRNA-queuosine biosynthesis.</text>
</comment>
<keyword evidence="10 17" id="KW-0560">Oxidoreductase</keyword>
<comment type="similarity">
    <text evidence="3 17">Belongs to the QueH family.</text>
</comment>
<feature type="binding site" evidence="17">
    <location>
        <position position="8"/>
    </location>
    <ligand>
        <name>[4Fe-4S] cluster</name>
        <dbReference type="ChEBI" id="CHEBI:49883"/>
    </ligand>
</feature>
<dbReference type="GO" id="GO:0052693">
    <property type="term" value="F:epoxyqueuosine reductase activity"/>
    <property type="evidence" value="ECO:0007669"/>
    <property type="project" value="UniProtKB-UniRule"/>
</dbReference>
<accession>A0A235BQJ7</accession>
<dbReference type="UniPathway" id="UPA00392"/>
<evidence type="ECO:0000256" key="8">
    <source>
        <dbReference type="ARBA" id="ARBA00022723"/>
    </source>
</evidence>
<dbReference type="PANTHER" id="PTHR36701:SF1">
    <property type="entry name" value="EPOXYQUEUOSINE REDUCTASE QUEH"/>
    <property type="match status" value="1"/>
</dbReference>